<sequence length="74" mass="8055">MAAITVRNLDDGVQQRLKVRAAAHGRSMEAEAREILTAAVSTSSMIVDWVDAASRHGVELELPQRSAPRELDLS</sequence>
<name>A0ABW7QBI6_9MICO</name>
<comment type="caution">
    <text evidence="2">The sequence shown here is derived from an EMBL/GenBank/DDBJ whole genome shotgun (WGS) entry which is preliminary data.</text>
</comment>
<dbReference type="EMBL" id="JBIQWL010000008">
    <property type="protein sequence ID" value="MFH8252250.1"/>
    <property type="molecule type" value="Genomic_DNA"/>
</dbReference>
<evidence type="ECO:0000313" key="2">
    <source>
        <dbReference type="EMBL" id="MFH8252250.1"/>
    </source>
</evidence>
<dbReference type="RefSeq" id="WP_397557681.1">
    <property type="nucleotide sequence ID" value="NZ_JBIQWL010000008.1"/>
</dbReference>
<dbReference type="SUPFAM" id="SSF47598">
    <property type="entry name" value="Ribbon-helix-helix"/>
    <property type="match status" value="1"/>
</dbReference>
<dbReference type="InterPro" id="IPR013321">
    <property type="entry name" value="Arc_rbn_hlx_hlx"/>
</dbReference>
<feature type="domain" description="Antitoxin FitA-like ribbon-helix-helix" evidence="1">
    <location>
        <begin position="2"/>
        <end position="40"/>
    </location>
</feature>
<protein>
    <submittedName>
        <fullName evidence="2">FitA-like ribbon-helix-helix domain-containing protein</fullName>
    </submittedName>
</protein>
<keyword evidence="3" id="KW-1185">Reference proteome</keyword>
<evidence type="ECO:0000259" key="1">
    <source>
        <dbReference type="Pfam" id="PF22513"/>
    </source>
</evidence>
<dbReference type="Pfam" id="PF22513">
    <property type="entry name" value="FitA-like_RHH"/>
    <property type="match status" value="1"/>
</dbReference>
<proteinExistence type="predicted"/>
<evidence type="ECO:0000313" key="3">
    <source>
        <dbReference type="Proteomes" id="UP001610861"/>
    </source>
</evidence>
<reference evidence="2 3" key="1">
    <citation type="submission" date="2024-09" db="EMBL/GenBank/DDBJ databases">
        <authorList>
            <person name="Pan X."/>
        </authorList>
    </citation>
    <scope>NUCLEOTIDE SEQUENCE [LARGE SCALE GENOMIC DNA]</scope>
    <source>
        <strain evidence="2 3">B2969</strain>
    </source>
</reference>
<accession>A0ABW7QBI6</accession>
<dbReference type="InterPro" id="IPR010985">
    <property type="entry name" value="Ribbon_hlx_hlx"/>
</dbReference>
<gene>
    <name evidence="2" type="ORF">ACH3VR_17930</name>
</gene>
<dbReference type="InterPro" id="IPR053853">
    <property type="entry name" value="FitA-like_RHH"/>
</dbReference>
<organism evidence="2 3">
    <name type="scientific">Microbacterium alkaliflavum</name>
    <dbReference type="NCBI Taxonomy" id="3248839"/>
    <lineage>
        <taxon>Bacteria</taxon>
        <taxon>Bacillati</taxon>
        <taxon>Actinomycetota</taxon>
        <taxon>Actinomycetes</taxon>
        <taxon>Micrococcales</taxon>
        <taxon>Microbacteriaceae</taxon>
        <taxon>Microbacterium</taxon>
    </lineage>
</organism>
<dbReference type="Gene3D" id="1.10.1220.10">
    <property type="entry name" value="Met repressor-like"/>
    <property type="match status" value="1"/>
</dbReference>
<dbReference type="Proteomes" id="UP001610861">
    <property type="component" value="Unassembled WGS sequence"/>
</dbReference>